<organism evidence="10 11">
    <name type="scientific">Ectobacillus antri</name>
    <dbReference type="NCBI Taxonomy" id="2486280"/>
    <lineage>
        <taxon>Bacteria</taxon>
        <taxon>Bacillati</taxon>
        <taxon>Bacillota</taxon>
        <taxon>Bacilli</taxon>
        <taxon>Bacillales</taxon>
        <taxon>Bacillaceae</taxon>
        <taxon>Ectobacillus</taxon>
    </lineage>
</organism>
<comment type="similarity">
    <text evidence="2">Belongs to the major facilitator superfamily. TCR/Tet family.</text>
</comment>
<feature type="transmembrane region" description="Helical" evidence="8">
    <location>
        <begin position="42"/>
        <end position="65"/>
    </location>
</feature>
<dbReference type="InterPro" id="IPR005829">
    <property type="entry name" value="Sugar_transporter_CS"/>
</dbReference>
<reference evidence="10 11" key="1">
    <citation type="submission" date="2023-04" db="EMBL/GenBank/DDBJ databases">
        <title>Ectobacillus antri isolated from activated sludge.</title>
        <authorList>
            <person name="Yan P."/>
            <person name="Liu X."/>
        </authorList>
    </citation>
    <scope>NUCLEOTIDE SEQUENCE [LARGE SCALE GENOMIC DNA]</scope>
    <source>
        <strain evidence="10 11">C18H</strain>
    </source>
</reference>
<keyword evidence="7 8" id="KW-0472">Membrane</keyword>
<dbReference type="PRINTS" id="PR01035">
    <property type="entry name" value="TCRTETA"/>
</dbReference>
<evidence type="ECO:0000256" key="8">
    <source>
        <dbReference type="SAM" id="Phobius"/>
    </source>
</evidence>
<evidence type="ECO:0000256" key="5">
    <source>
        <dbReference type="ARBA" id="ARBA00022692"/>
    </source>
</evidence>
<evidence type="ECO:0000256" key="7">
    <source>
        <dbReference type="ARBA" id="ARBA00023136"/>
    </source>
</evidence>
<feature type="transmembrane region" description="Helical" evidence="8">
    <location>
        <begin position="372"/>
        <end position="395"/>
    </location>
</feature>
<evidence type="ECO:0000256" key="1">
    <source>
        <dbReference type="ARBA" id="ARBA00004651"/>
    </source>
</evidence>
<accession>A0ABT6H260</accession>
<dbReference type="InterPro" id="IPR001958">
    <property type="entry name" value="Tet-R_TetA/multi-R_MdtG-like"/>
</dbReference>
<dbReference type="Proteomes" id="UP001218246">
    <property type="component" value="Unassembled WGS sequence"/>
</dbReference>
<feature type="transmembrane region" description="Helical" evidence="8">
    <location>
        <begin position="77"/>
        <end position="93"/>
    </location>
</feature>
<dbReference type="Gene3D" id="1.20.1250.20">
    <property type="entry name" value="MFS general substrate transporter like domains"/>
    <property type="match status" value="1"/>
</dbReference>
<comment type="subcellular location">
    <subcellularLocation>
        <location evidence="1">Cell membrane</location>
        <topology evidence="1">Multi-pass membrane protein</topology>
    </subcellularLocation>
</comment>
<evidence type="ECO:0000256" key="6">
    <source>
        <dbReference type="ARBA" id="ARBA00022989"/>
    </source>
</evidence>
<evidence type="ECO:0000256" key="4">
    <source>
        <dbReference type="ARBA" id="ARBA00022475"/>
    </source>
</evidence>
<keyword evidence="11" id="KW-1185">Reference proteome</keyword>
<feature type="transmembrane region" description="Helical" evidence="8">
    <location>
        <begin position="306"/>
        <end position="328"/>
    </location>
</feature>
<dbReference type="InterPro" id="IPR036259">
    <property type="entry name" value="MFS_trans_sf"/>
</dbReference>
<keyword evidence="5 8" id="KW-0812">Transmembrane</keyword>
<feature type="transmembrane region" description="Helical" evidence="8">
    <location>
        <begin position="277"/>
        <end position="300"/>
    </location>
</feature>
<feature type="transmembrane region" description="Helical" evidence="8">
    <location>
        <begin position="251"/>
        <end position="270"/>
    </location>
</feature>
<dbReference type="PANTHER" id="PTHR43414">
    <property type="entry name" value="MULTIDRUG RESISTANCE PROTEIN MDTG"/>
    <property type="match status" value="1"/>
</dbReference>
<sequence length="410" mass="44758">MNNVKSIHPLVINVIIGTLFARLATSMSMPFLAIYLTTVKQVSPVIAGAIIGTSVLVGVFAGFIGGNLSDRYGRRKIMMSSIVIWTFVFIGFVFADAVWIFFILNALNGICRAFFEPASRALLSDLTKQENRLMIFNLRYAAINVGVAIGPFIGLQLGTAKSTTPFLVAAFVYVAYTVSLLIQFNKYQLPERPVTKETVTISKAFRVLRKDTILLLVILGIIFNNSGYAHFSSTLSQYLANAAVFENGVELFSYALMLNAVTVLLVQYPVTCVAKKYSSLTCIMVGGITVSLGLIGYGFVQESWMLYAFTILFTIGEVFMFSMTDVFLDELAPAHLKGTYFGAMSFSGLGGVLGPWLGGALLSHYGYNSGNIVFILLAGVCALGFPFLLFVHILLRSQEKTGKKDAELHA</sequence>
<dbReference type="PROSITE" id="PS00216">
    <property type="entry name" value="SUGAR_TRANSPORT_1"/>
    <property type="match status" value="1"/>
</dbReference>
<dbReference type="InterPro" id="IPR011701">
    <property type="entry name" value="MFS"/>
</dbReference>
<protein>
    <submittedName>
        <fullName evidence="10">MFS transporter</fullName>
    </submittedName>
</protein>
<name>A0ABT6H260_9BACI</name>
<dbReference type="SUPFAM" id="SSF103473">
    <property type="entry name" value="MFS general substrate transporter"/>
    <property type="match status" value="1"/>
</dbReference>
<proteinExistence type="inferred from homology"/>
<feature type="transmembrane region" description="Helical" evidence="8">
    <location>
        <begin position="163"/>
        <end position="182"/>
    </location>
</feature>
<dbReference type="PROSITE" id="PS50850">
    <property type="entry name" value="MFS"/>
    <property type="match status" value="1"/>
</dbReference>
<dbReference type="InterPro" id="IPR020846">
    <property type="entry name" value="MFS_dom"/>
</dbReference>
<dbReference type="EMBL" id="JARULN010000001">
    <property type="protein sequence ID" value="MDG5752697.1"/>
    <property type="molecule type" value="Genomic_DNA"/>
</dbReference>
<keyword evidence="3" id="KW-0813">Transport</keyword>
<feature type="transmembrane region" description="Helical" evidence="8">
    <location>
        <begin position="340"/>
        <end position="366"/>
    </location>
</feature>
<evidence type="ECO:0000259" key="9">
    <source>
        <dbReference type="PROSITE" id="PS50850"/>
    </source>
</evidence>
<keyword evidence="4" id="KW-1003">Cell membrane</keyword>
<evidence type="ECO:0000313" key="11">
    <source>
        <dbReference type="Proteomes" id="UP001218246"/>
    </source>
</evidence>
<dbReference type="CDD" id="cd17329">
    <property type="entry name" value="MFS_MdtH_MDR_like"/>
    <property type="match status" value="1"/>
</dbReference>
<dbReference type="Pfam" id="PF07690">
    <property type="entry name" value="MFS_1"/>
    <property type="match status" value="1"/>
</dbReference>
<keyword evidence="6 8" id="KW-1133">Transmembrane helix</keyword>
<evidence type="ECO:0000313" key="10">
    <source>
        <dbReference type="EMBL" id="MDG5752697.1"/>
    </source>
</evidence>
<evidence type="ECO:0000256" key="3">
    <source>
        <dbReference type="ARBA" id="ARBA00022448"/>
    </source>
</evidence>
<evidence type="ECO:0000256" key="2">
    <source>
        <dbReference type="ARBA" id="ARBA00007520"/>
    </source>
</evidence>
<comment type="caution">
    <text evidence="10">The sequence shown here is derived from an EMBL/GenBank/DDBJ whole genome shotgun (WGS) entry which is preliminary data.</text>
</comment>
<feature type="domain" description="Major facilitator superfamily (MFS) profile" evidence="9">
    <location>
        <begin position="10"/>
        <end position="396"/>
    </location>
</feature>
<feature type="transmembrane region" description="Helical" evidence="8">
    <location>
        <begin position="213"/>
        <end position="231"/>
    </location>
</feature>
<gene>
    <name evidence="10" type="ORF">P6P90_01615</name>
</gene>
<feature type="transmembrane region" description="Helical" evidence="8">
    <location>
        <begin position="12"/>
        <end position="36"/>
    </location>
</feature>
<feature type="transmembrane region" description="Helical" evidence="8">
    <location>
        <begin position="136"/>
        <end position="157"/>
    </location>
</feature>
<dbReference type="PANTHER" id="PTHR43414:SF1">
    <property type="entry name" value="PEPTIDE PERMEASE"/>
    <property type="match status" value="1"/>
</dbReference>